<sequence length="330" mass="35407">MDAWTETRLMDTVRAFQPACVILAAADLDVFTILGRRPMSDVALAAALDANVRATTILLDALAALELLEKDDAGYRVSPEVARLLSADSPSSVLAALRHQANCLRRWGQLARVVRDGGPAERTPSIRGEAADVEAFIGAMDVFSGPIAPTVVERLGPLRFQRLLDIGGASGTWTIAFLRAVPGGTAVLFDLPEVTPLAKERLTAANLIDRVALVPGDYDHDDLPGGADLAWLSAIAHQNSREQNRALFARIHAALTADGTLAIRDVVLDRSRTKPPAGALFAVNMLVGTEGGNSYTFEEYRDDLATAGFADVELLYQDEGMHSLIRARKA</sequence>
<evidence type="ECO:0000256" key="3">
    <source>
        <dbReference type="ARBA" id="ARBA00022691"/>
    </source>
</evidence>
<dbReference type="GO" id="GO:0032259">
    <property type="term" value="P:methylation"/>
    <property type="evidence" value="ECO:0007669"/>
    <property type="project" value="UniProtKB-KW"/>
</dbReference>
<dbReference type="PANTHER" id="PTHR11746">
    <property type="entry name" value="O-METHYLTRANSFERASE"/>
    <property type="match status" value="1"/>
</dbReference>
<feature type="active site" description="Proton acceptor" evidence="4">
    <location>
        <position position="237"/>
    </location>
</feature>
<accession>A0AAW6TYK9</accession>
<protein>
    <submittedName>
        <fullName evidence="7">Methyltransferase</fullName>
    </submittedName>
</protein>
<dbReference type="GO" id="GO:0008171">
    <property type="term" value="F:O-methyltransferase activity"/>
    <property type="evidence" value="ECO:0007669"/>
    <property type="project" value="InterPro"/>
</dbReference>
<dbReference type="Gene3D" id="3.40.50.150">
    <property type="entry name" value="Vaccinia Virus protein VP39"/>
    <property type="match status" value="1"/>
</dbReference>
<evidence type="ECO:0000259" key="6">
    <source>
        <dbReference type="Pfam" id="PF08100"/>
    </source>
</evidence>
<dbReference type="SUPFAM" id="SSF46785">
    <property type="entry name" value="Winged helix' DNA-binding domain"/>
    <property type="match status" value="1"/>
</dbReference>
<dbReference type="Proteomes" id="UP001431776">
    <property type="component" value="Unassembled WGS sequence"/>
</dbReference>
<dbReference type="RefSeq" id="WP_349245118.1">
    <property type="nucleotide sequence ID" value="NZ_JASCXX010000012.1"/>
</dbReference>
<keyword evidence="3" id="KW-0949">S-adenosyl-L-methionine</keyword>
<keyword evidence="1 7" id="KW-0489">Methyltransferase</keyword>
<dbReference type="Pfam" id="PF08100">
    <property type="entry name" value="Dimerisation"/>
    <property type="match status" value="1"/>
</dbReference>
<reference evidence="7" key="1">
    <citation type="submission" date="2023-05" db="EMBL/GenBank/DDBJ databases">
        <title>Anaerotaeda fermentans gen. nov., sp. nov., a novel anaerobic planctomycete of the new family within the order Sedimentisphaerales isolated from Taman Peninsula, Russia.</title>
        <authorList>
            <person name="Khomyakova M.A."/>
            <person name="Merkel A.Y."/>
            <person name="Slobodkin A.I."/>
        </authorList>
    </citation>
    <scope>NUCLEOTIDE SEQUENCE</scope>
    <source>
        <strain evidence="7">M17dextr</strain>
    </source>
</reference>
<comment type="caution">
    <text evidence="7">The sequence shown here is derived from an EMBL/GenBank/DDBJ whole genome shotgun (WGS) entry which is preliminary data.</text>
</comment>
<dbReference type="PROSITE" id="PS51683">
    <property type="entry name" value="SAM_OMT_II"/>
    <property type="match status" value="1"/>
</dbReference>
<dbReference type="InterPro" id="IPR001077">
    <property type="entry name" value="COMT_C"/>
</dbReference>
<keyword evidence="2" id="KW-0808">Transferase</keyword>
<dbReference type="InterPro" id="IPR029063">
    <property type="entry name" value="SAM-dependent_MTases_sf"/>
</dbReference>
<dbReference type="GO" id="GO:0046983">
    <property type="term" value="F:protein dimerization activity"/>
    <property type="evidence" value="ECO:0007669"/>
    <property type="project" value="InterPro"/>
</dbReference>
<dbReference type="AlphaFoldDB" id="A0AAW6TYK9"/>
<organism evidence="7 8">
    <name type="scientific">Anaerobaca lacustris</name>
    <dbReference type="NCBI Taxonomy" id="3044600"/>
    <lineage>
        <taxon>Bacteria</taxon>
        <taxon>Pseudomonadati</taxon>
        <taxon>Planctomycetota</taxon>
        <taxon>Phycisphaerae</taxon>
        <taxon>Sedimentisphaerales</taxon>
        <taxon>Anaerobacaceae</taxon>
        <taxon>Anaerobaca</taxon>
    </lineage>
</organism>
<dbReference type="InterPro" id="IPR016461">
    <property type="entry name" value="COMT-like"/>
</dbReference>
<dbReference type="CDD" id="cd02440">
    <property type="entry name" value="AdoMet_MTases"/>
    <property type="match status" value="1"/>
</dbReference>
<evidence type="ECO:0000256" key="1">
    <source>
        <dbReference type="ARBA" id="ARBA00022603"/>
    </source>
</evidence>
<evidence type="ECO:0000313" key="7">
    <source>
        <dbReference type="EMBL" id="MDI6449710.1"/>
    </source>
</evidence>
<dbReference type="EMBL" id="JASCXX010000012">
    <property type="protein sequence ID" value="MDI6449710.1"/>
    <property type="molecule type" value="Genomic_DNA"/>
</dbReference>
<dbReference type="SUPFAM" id="SSF53335">
    <property type="entry name" value="S-adenosyl-L-methionine-dependent methyltransferases"/>
    <property type="match status" value="1"/>
</dbReference>
<dbReference type="Gene3D" id="1.10.10.10">
    <property type="entry name" value="Winged helix-like DNA-binding domain superfamily/Winged helix DNA-binding domain"/>
    <property type="match status" value="1"/>
</dbReference>
<evidence type="ECO:0000256" key="2">
    <source>
        <dbReference type="ARBA" id="ARBA00022679"/>
    </source>
</evidence>
<proteinExistence type="predicted"/>
<feature type="domain" description="O-methyltransferase dimerisation" evidence="6">
    <location>
        <begin position="20"/>
        <end position="78"/>
    </location>
</feature>
<dbReference type="InterPro" id="IPR036390">
    <property type="entry name" value="WH_DNA-bd_sf"/>
</dbReference>
<dbReference type="InterPro" id="IPR012967">
    <property type="entry name" value="COMT_dimerisation"/>
</dbReference>
<evidence type="ECO:0000259" key="5">
    <source>
        <dbReference type="Pfam" id="PF00891"/>
    </source>
</evidence>
<feature type="domain" description="O-methyltransferase C-terminal" evidence="5">
    <location>
        <begin position="150"/>
        <end position="309"/>
    </location>
</feature>
<name>A0AAW6TYK9_9BACT</name>
<evidence type="ECO:0000256" key="4">
    <source>
        <dbReference type="PIRSR" id="PIRSR005739-1"/>
    </source>
</evidence>
<dbReference type="InterPro" id="IPR036388">
    <property type="entry name" value="WH-like_DNA-bd_sf"/>
</dbReference>
<keyword evidence="8" id="KW-1185">Reference proteome</keyword>
<evidence type="ECO:0000313" key="8">
    <source>
        <dbReference type="Proteomes" id="UP001431776"/>
    </source>
</evidence>
<dbReference type="Pfam" id="PF00891">
    <property type="entry name" value="Methyltransf_2"/>
    <property type="match status" value="1"/>
</dbReference>
<gene>
    <name evidence="7" type="ORF">QJ522_11695</name>
</gene>
<dbReference type="PIRSF" id="PIRSF005739">
    <property type="entry name" value="O-mtase"/>
    <property type="match status" value="1"/>
</dbReference>